<evidence type="ECO:0000313" key="2">
    <source>
        <dbReference type="EMBL" id="CAG8547814.1"/>
    </source>
</evidence>
<feature type="compositionally biased region" description="Polar residues" evidence="1">
    <location>
        <begin position="484"/>
        <end position="500"/>
    </location>
</feature>
<dbReference type="AlphaFoldDB" id="A0A9N9AZJ9"/>
<reference evidence="2" key="1">
    <citation type="submission" date="2021-06" db="EMBL/GenBank/DDBJ databases">
        <authorList>
            <person name="Kallberg Y."/>
            <person name="Tangrot J."/>
            <person name="Rosling A."/>
        </authorList>
    </citation>
    <scope>NUCLEOTIDE SEQUENCE</scope>
    <source>
        <strain evidence="2">BR232B</strain>
    </source>
</reference>
<feature type="compositionally biased region" description="Low complexity" evidence="1">
    <location>
        <begin position="547"/>
        <end position="560"/>
    </location>
</feature>
<protein>
    <submittedName>
        <fullName evidence="2">2753_t:CDS:1</fullName>
    </submittedName>
</protein>
<feature type="compositionally biased region" description="Polar residues" evidence="1">
    <location>
        <begin position="436"/>
        <end position="452"/>
    </location>
</feature>
<dbReference type="GO" id="GO:0003688">
    <property type="term" value="F:DNA replication origin binding"/>
    <property type="evidence" value="ECO:0007669"/>
    <property type="project" value="TreeGrafter"/>
</dbReference>
<organism evidence="2 3">
    <name type="scientific">Paraglomus brasilianum</name>
    <dbReference type="NCBI Taxonomy" id="144538"/>
    <lineage>
        <taxon>Eukaryota</taxon>
        <taxon>Fungi</taxon>
        <taxon>Fungi incertae sedis</taxon>
        <taxon>Mucoromycota</taxon>
        <taxon>Glomeromycotina</taxon>
        <taxon>Glomeromycetes</taxon>
        <taxon>Paraglomerales</taxon>
        <taxon>Paraglomeraceae</taxon>
        <taxon>Paraglomus</taxon>
    </lineage>
</organism>
<dbReference type="PANTHER" id="PTHR42048:SF1">
    <property type="entry name" value="ARS-BINDING PROTEIN 2"/>
    <property type="match status" value="1"/>
</dbReference>
<proteinExistence type="predicted"/>
<feature type="compositionally biased region" description="Low complexity" evidence="1">
    <location>
        <begin position="34"/>
        <end position="44"/>
    </location>
</feature>
<sequence>MPSQTQLPLATHKLESEKQIETTQIADTSPQVNEPTITTTNEEITTIATVTDASVINTTIENASPTDAADTNPISLPSADNSSPHETAHSPPMSPTSNPTHQPAPASPTNPSNSSLPTYTKPTSRSLPERTITEANIAQRYIEFVFYCNPAAPLETDMTSLLRAFFAVPKSDGKQFSPWHLYQLVAKHESGEIKTWTKLAQQLGVERNEESSPQKIQQYAVRLKKWMRSIHLDAFFDYVLSKPNDYYAHPSQNPTGYEDPEDNESDDSDLVLKLIKRANSKRKKRRYVRRNTLPGATPNAQLSPPPSKRQKVTFSAGEEDDLSDLADQVDNTGVRIVRRKSLVQVGVGPRWVKDEDEDDYMLEDAIDNEMISGGRVINREEGFRGYQPGVPAPGSELLQVGKRRGGPSTSNVKGVNGGQRYVHVRSVENLHAGPSLNISSQHPHAQNPTASHITPPLQHPYIPTPTPSPTAQELPDSRHDNYKQHPTNRSSASGTQIRWRNTSKRRKTLDFGGGHYDIFRLKTTAQPTPQQSRKNSSNDWWPDESRNANQNTNNNVNTSNMAGHILTNMSNQSSMGPSNPLNPLSAMSPLPQISYSELLLSPANCDAKELATVFHERLVRAVTMLEDRQKRIDMLENVVRQREDEVRRVVRRMKDEFVDLLKRWE</sequence>
<evidence type="ECO:0000313" key="3">
    <source>
        <dbReference type="Proteomes" id="UP000789739"/>
    </source>
</evidence>
<name>A0A9N9AZJ9_9GLOM</name>
<dbReference type="EMBL" id="CAJVPI010000539">
    <property type="protein sequence ID" value="CAG8547814.1"/>
    <property type="molecule type" value="Genomic_DNA"/>
</dbReference>
<dbReference type="PANTHER" id="PTHR42048">
    <property type="entry name" value="ARS-BINDING PROTEIN 2"/>
    <property type="match status" value="1"/>
</dbReference>
<feature type="compositionally biased region" description="Low complexity" evidence="1">
    <location>
        <begin position="103"/>
        <end position="118"/>
    </location>
</feature>
<feature type="compositionally biased region" description="Polar residues" evidence="1">
    <location>
        <begin position="523"/>
        <end position="539"/>
    </location>
</feature>
<dbReference type="Pfam" id="PF09441">
    <property type="entry name" value="Abp2"/>
    <property type="match status" value="1"/>
</dbReference>
<keyword evidence="3" id="KW-1185">Reference proteome</keyword>
<dbReference type="InterPro" id="IPR018562">
    <property type="entry name" value="ARS-binding_2"/>
</dbReference>
<evidence type="ECO:0000256" key="1">
    <source>
        <dbReference type="SAM" id="MobiDB-lite"/>
    </source>
</evidence>
<feature type="region of interest" description="Disordered" evidence="1">
    <location>
        <begin position="389"/>
        <end position="416"/>
    </location>
</feature>
<dbReference type="OrthoDB" id="2104370at2759"/>
<feature type="region of interest" description="Disordered" evidence="1">
    <location>
        <begin position="281"/>
        <end position="320"/>
    </location>
</feature>
<feature type="region of interest" description="Disordered" evidence="1">
    <location>
        <begin position="61"/>
        <end position="130"/>
    </location>
</feature>
<accession>A0A9N9AZJ9</accession>
<feature type="region of interest" description="Disordered" evidence="1">
    <location>
        <begin position="433"/>
        <end position="561"/>
    </location>
</feature>
<gene>
    <name evidence="2" type="ORF">PBRASI_LOCUS4925</name>
</gene>
<feature type="compositionally biased region" description="Polar residues" evidence="1">
    <location>
        <begin position="21"/>
        <end position="33"/>
    </location>
</feature>
<feature type="region of interest" description="Disordered" evidence="1">
    <location>
        <begin position="1"/>
        <end position="44"/>
    </location>
</feature>
<comment type="caution">
    <text evidence="2">The sequence shown here is derived from an EMBL/GenBank/DDBJ whole genome shotgun (WGS) entry which is preliminary data.</text>
</comment>
<feature type="compositionally biased region" description="Polar residues" evidence="1">
    <location>
        <begin position="72"/>
        <end position="85"/>
    </location>
</feature>
<dbReference type="Proteomes" id="UP000789739">
    <property type="component" value="Unassembled WGS sequence"/>
</dbReference>